<dbReference type="GO" id="GO:0009733">
    <property type="term" value="P:response to auxin"/>
    <property type="evidence" value="ECO:0007669"/>
    <property type="project" value="InterPro"/>
</dbReference>
<dbReference type="PANTHER" id="PTHR31374:SF139">
    <property type="entry name" value="OS02G0143300 PROTEIN"/>
    <property type="match status" value="1"/>
</dbReference>
<gene>
    <name evidence="4" type="ORF">Bca52824_086444</name>
</gene>
<comment type="caution">
    <text evidence="4">The sequence shown here is derived from an EMBL/GenBank/DDBJ whole genome shotgun (WGS) entry which is preliminary data.</text>
</comment>
<evidence type="ECO:0000313" key="5">
    <source>
        <dbReference type="Proteomes" id="UP000886595"/>
    </source>
</evidence>
<sequence>MISLVFIVRLKNRENRRRRRSETNMKERLISWELLDGKRRARDQNGVPRGHLTVYVGHERMQRVLMDEVADEFGYEHEGGIHIPCEESVFEDILMRYMSCDKKK</sequence>
<dbReference type="Pfam" id="PF02519">
    <property type="entry name" value="Auxin_inducible"/>
    <property type="match status" value="1"/>
</dbReference>
<dbReference type="InterPro" id="IPR003676">
    <property type="entry name" value="SAUR_fam"/>
</dbReference>
<evidence type="ECO:0000256" key="1">
    <source>
        <dbReference type="ARBA" id="ARBA00006974"/>
    </source>
</evidence>
<keyword evidence="2" id="KW-0217">Developmental protein</keyword>
<dbReference type="PANTHER" id="PTHR31374">
    <property type="entry name" value="AUXIN-INDUCED PROTEIN-LIKE-RELATED"/>
    <property type="match status" value="1"/>
</dbReference>
<evidence type="ECO:0000313" key="4">
    <source>
        <dbReference type="EMBL" id="KAG2246816.1"/>
    </source>
</evidence>
<comment type="similarity">
    <text evidence="1">Belongs to the ARG7 family.</text>
</comment>
<protein>
    <submittedName>
        <fullName evidence="4">Uncharacterized protein</fullName>
    </submittedName>
</protein>
<dbReference type="Proteomes" id="UP000886595">
    <property type="component" value="Unassembled WGS sequence"/>
</dbReference>
<accession>A0A8X7TNV3</accession>
<evidence type="ECO:0000256" key="3">
    <source>
        <dbReference type="ARBA" id="ARBA00022604"/>
    </source>
</evidence>
<evidence type="ECO:0000256" key="2">
    <source>
        <dbReference type="ARBA" id="ARBA00022473"/>
    </source>
</evidence>
<organism evidence="4 5">
    <name type="scientific">Brassica carinata</name>
    <name type="common">Ethiopian mustard</name>
    <name type="synonym">Abyssinian cabbage</name>
    <dbReference type="NCBI Taxonomy" id="52824"/>
    <lineage>
        <taxon>Eukaryota</taxon>
        <taxon>Viridiplantae</taxon>
        <taxon>Streptophyta</taxon>
        <taxon>Embryophyta</taxon>
        <taxon>Tracheophyta</taxon>
        <taxon>Spermatophyta</taxon>
        <taxon>Magnoliopsida</taxon>
        <taxon>eudicotyledons</taxon>
        <taxon>Gunneridae</taxon>
        <taxon>Pentapetalae</taxon>
        <taxon>rosids</taxon>
        <taxon>malvids</taxon>
        <taxon>Brassicales</taxon>
        <taxon>Brassicaceae</taxon>
        <taxon>Brassiceae</taxon>
        <taxon>Brassica</taxon>
    </lineage>
</organism>
<keyword evidence="5" id="KW-1185">Reference proteome</keyword>
<keyword evidence="3" id="KW-0341">Growth regulation</keyword>
<dbReference type="EMBL" id="JAAMPC010000017">
    <property type="protein sequence ID" value="KAG2246816.1"/>
    <property type="molecule type" value="Genomic_DNA"/>
</dbReference>
<dbReference type="OrthoDB" id="1897212at2759"/>
<dbReference type="AlphaFoldDB" id="A0A8X7TNV3"/>
<proteinExistence type="inferred from homology"/>
<reference evidence="4 5" key="1">
    <citation type="submission" date="2020-02" db="EMBL/GenBank/DDBJ databases">
        <authorList>
            <person name="Ma Q."/>
            <person name="Huang Y."/>
            <person name="Song X."/>
            <person name="Pei D."/>
        </authorList>
    </citation>
    <scope>NUCLEOTIDE SEQUENCE [LARGE SCALE GENOMIC DNA]</scope>
    <source>
        <strain evidence="4">Sxm20200214</strain>
        <tissue evidence="4">Leaf</tissue>
    </source>
</reference>
<name>A0A8X7TNV3_BRACI</name>